<dbReference type="InterPro" id="IPR036691">
    <property type="entry name" value="Endo/exonu/phosph_ase_sf"/>
</dbReference>
<dbReference type="GO" id="GO:0004535">
    <property type="term" value="F:poly(A)-specific ribonuclease activity"/>
    <property type="evidence" value="ECO:0007669"/>
    <property type="project" value="UniProtKB-EC"/>
</dbReference>
<evidence type="ECO:0000256" key="3">
    <source>
        <dbReference type="ARBA" id="ARBA00004123"/>
    </source>
</evidence>
<evidence type="ECO:0000256" key="7">
    <source>
        <dbReference type="ARBA" id="ARBA00010774"/>
    </source>
</evidence>
<protein>
    <recommendedName>
        <fullName evidence="26">CCR4-Not complex 3'-5'-exoribonuclease subunit Ccr4</fullName>
        <ecNumber evidence="9">3.1.13.4</ecNumber>
    </recommendedName>
    <alternativeName>
        <fullName evidence="27">Carbon catabolite repressor protein 4</fullName>
    </alternativeName>
    <alternativeName>
        <fullName evidence="28">Cytoplasmic deadenylase</fullName>
    </alternativeName>
    <alternativeName>
        <fullName evidence="29">Glucose-repressible alcohol dehydrogenase transcriptional effector</fullName>
    </alternativeName>
</protein>
<dbReference type="GO" id="GO:0030904">
    <property type="term" value="C:retromer complex"/>
    <property type="evidence" value="ECO:0007669"/>
    <property type="project" value="UniProtKB-ARBA"/>
</dbReference>
<dbReference type="InterPro" id="IPR005135">
    <property type="entry name" value="Endo/exonuclease/phosphatase"/>
</dbReference>
<evidence type="ECO:0000256" key="26">
    <source>
        <dbReference type="ARBA" id="ARBA00023475"/>
    </source>
</evidence>
<dbReference type="Gene3D" id="3.60.10.10">
    <property type="entry name" value="Endonuclease/exonuclease/phosphatase"/>
    <property type="match status" value="1"/>
</dbReference>
<dbReference type="GO" id="GO:0015031">
    <property type="term" value="P:protein transport"/>
    <property type="evidence" value="ECO:0007669"/>
    <property type="project" value="UniProtKB-KW"/>
</dbReference>
<evidence type="ECO:0000256" key="29">
    <source>
        <dbReference type="ARBA" id="ARBA00033317"/>
    </source>
</evidence>
<evidence type="ECO:0000256" key="4">
    <source>
        <dbReference type="ARBA" id="ARBA00004287"/>
    </source>
</evidence>
<feature type="compositionally biased region" description="Polar residues" evidence="32">
    <location>
        <begin position="1265"/>
        <end position="1276"/>
    </location>
</feature>
<dbReference type="Proteomes" id="UP000439903">
    <property type="component" value="Unassembled WGS sequence"/>
</dbReference>
<keyword evidence="20" id="KW-0653">Protein transport</keyword>
<sequence length="1276" mass="144233">MTDITEFENNFDDLLHKPASNNISETLSNVDLSNPFHDAVSLLIAPVSPLSDSDKGITDLYNEPTQNNLLKDSLIFEPEVQSIEIKFDEERDFEEEVSSFKGIDAVSSISPESHVHEKISNSDESLDDESIIIRESHVQTGITRFSLNSSQTNFHEVGESIPIFEIAVEDPQKIGDPINAHIIYKVRTKTTSTAFKDKEFTVLRRYRDFLWLYNHLTLSHPGVIVPPIPGKLVIGRFQDEFVENRRQALEKCLNKIMSHPKLCSDPNLKLFLESDTFTIDVKRKNQDESKSVLKSLGEVVSNATTFSKVVETDEWVESRKIELDILDSQLRALLKSVEAIVKQRKDLGSTIVDFGDSILSLADTEINKPLANNLRILGNLQQKIKELHEKQAQQNVINLENTIDEYIRLIGSIKIVFNSRSKIYQTWQNAIYDLQKKKTNYERSKVQGRMSQDKLSIMLAQIADSEHRVEDCKHEFEDVSKLIKNELDRFDKEKVEDFKNSVEAFLESMVQTQKEIINLWESYSVEVELLQNINSEDYSSQKVFKNLVFVAEESIDLKMNPFPHIIYQQNGSPNGPVSPVHSPAHTPSPPATSPGQTSPSLGYLAPHVPAIYGGSMHLFTYQSKLPSMGHAFNPHSLLNQTTGSPGQTLMSPPSFTSTQPQLNISLSPGVTNILTTNNLGAVNTTHWQQQLNYAQLSRQSATPHHHARQAAAAARNSSLGSSAIAITDPNNPNKPPVNGVLSKKETNGDKHDLPFQQWMTIDLGGMGLKNISKELFQYGFLTTLYINHNNLTYISPEISKLRHLNLLDISGNKLSSIPSELGMLTNLRDLLMFDNMIVNLPFELGTLYHLETLGLEGNPINDAIKSILQKEGTGAVVSFLRENCQVPPPPMEREWITLDNEPAGGDRVDTFTLLCYNILCEKYATTQLYGYTPSWALSWEYRKDRIKREVLRYNADIICLQEVDTSQYEEYFKDVYSKFGDYDSVYWPKSRAKTMTDVERKSVDGCATFFKSSKYKLIDKQLIEFNQVALQRPDIKKTEDMFNRVITKDNIAVVTLLENKDNFSRLIIVNCHIHWDPSYADVKLVQVAMLMDELDKLAQKWCDIPSKSIYNYSSPQKISTIICGDFNSTPDSGVYEFLSRGTIKQDHCDFGDHIYGSYVSEGLSHRLSLKSAYSNIEELPFTNFTPRFAGVIDYIWYSTNTLCVTGLLGGVDKEYMSKIVGFPNAHFSSDHIVILAEFRVKPPQQIQPPPQFSGLSSGSNSNSSQRRLNTQLGSKK</sequence>
<comment type="function">
    <text evidence="30">Acts as a catalytic component of the CCR4-NOT core complex, which in the nucleus seems to be a general transcription factor, and in the cytoplasm the major mRNA deadenylase involved in mRNA turnover. Ccr4 has 3'-5' RNase activity with a strong preference for polyadenylated substrates and also low exonuclease activity towards single-stranded DNA.</text>
</comment>
<keyword evidence="21" id="KW-0805">Transcription regulation</keyword>
<comment type="subcellular location">
    <subcellularLocation>
        <location evidence="5">Cytoplasm</location>
    </subcellularLocation>
    <subcellularLocation>
        <location evidence="6">Golgi apparatus</location>
    </subcellularLocation>
    <subcellularLocation>
        <location evidence="4">Membrane</location>
        <topology evidence="4">Peripheral membrane protein</topology>
        <orientation evidence="4">Cytoplasmic side</orientation>
    </subcellularLocation>
    <subcellularLocation>
        <location evidence="3">Nucleus</location>
    </subcellularLocation>
</comment>
<evidence type="ECO:0000256" key="28">
    <source>
        <dbReference type="ARBA" id="ARBA00031469"/>
    </source>
</evidence>
<organism evidence="34 35">
    <name type="scientific">Gigaspora margarita</name>
    <dbReference type="NCBI Taxonomy" id="4874"/>
    <lineage>
        <taxon>Eukaryota</taxon>
        <taxon>Fungi</taxon>
        <taxon>Fungi incertae sedis</taxon>
        <taxon>Mucoromycota</taxon>
        <taxon>Glomeromycotina</taxon>
        <taxon>Glomeromycetes</taxon>
        <taxon>Diversisporales</taxon>
        <taxon>Gigasporaceae</taxon>
        <taxon>Gigaspora</taxon>
    </lineage>
</organism>
<evidence type="ECO:0000256" key="30">
    <source>
        <dbReference type="ARBA" id="ARBA00045495"/>
    </source>
</evidence>
<evidence type="ECO:0000256" key="16">
    <source>
        <dbReference type="ARBA" id="ARBA00022737"/>
    </source>
</evidence>
<evidence type="ECO:0000256" key="17">
    <source>
        <dbReference type="ARBA" id="ARBA00022801"/>
    </source>
</evidence>
<keyword evidence="22" id="KW-0333">Golgi apparatus</keyword>
<keyword evidence="19" id="KW-0694">RNA-binding</keyword>
<evidence type="ECO:0000256" key="5">
    <source>
        <dbReference type="ARBA" id="ARBA00004496"/>
    </source>
</evidence>
<dbReference type="Gene3D" id="1.20.1270.60">
    <property type="entry name" value="Arfaptin homology (AH) domain/BAR domain"/>
    <property type="match status" value="1"/>
</dbReference>
<evidence type="ECO:0000256" key="23">
    <source>
        <dbReference type="ARBA" id="ARBA00023136"/>
    </source>
</evidence>
<evidence type="ECO:0000256" key="25">
    <source>
        <dbReference type="ARBA" id="ARBA00023242"/>
    </source>
</evidence>
<dbReference type="PROSITE" id="PS50195">
    <property type="entry name" value="PX"/>
    <property type="match status" value="1"/>
</dbReference>
<evidence type="ECO:0000256" key="14">
    <source>
        <dbReference type="ARBA" id="ARBA00022722"/>
    </source>
</evidence>
<name>A0A8H3X1Q9_GIGMA</name>
<gene>
    <name evidence="34" type="ORF">F8M41_010344</name>
</gene>
<evidence type="ECO:0000256" key="18">
    <source>
        <dbReference type="ARBA" id="ARBA00022842"/>
    </source>
</evidence>
<feature type="domain" description="PX" evidence="33">
    <location>
        <begin position="162"/>
        <end position="279"/>
    </location>
</feature>
<dbReference type="SUPFAM" id="SSF103657">
    <property type="entry name" value="BAR/IMD domain-like"/>
    <property type="match status" value="1"/>
</dbReference>
<evidence type="ECO:0000313" key="35">
    <source>
        <dbReference type="Proteomes" id="UP000439903"/>
    </source>
</evidence>
<keyword evidence="15" id="KW-0479">Metal-binding</keyword>
<evidence type="ECO:0000256" key="11">
    <source>
        <dbReference type="ARBA" id="ARBA00022490"/>
    </source>
</evidence>
<dbReference type="PROSITE" id="PS51450">
    <property type="entry name" value="LRR"/>
    <property type="match status" value="1"/>
</dbReference>
<comment type="similarity">
    <text evidence="8">Belongs to the sorting nexin family.</text>
</comment>
<evidence type="ECO:0000256" key="10">
    <source>
        <dbReference type="ARBA" id="ARBA00022448"/>
    </source>
</evidence>
<dbReference type="InterPro" id="IPR032675">
    <property type="entry name" value="LRR_dom_sf"/>
</dbReference>
<evidence type="ECO:0000256" key="24">
    <source>
        <dbReference type="ARBA" id="ARBA00023163"/>
    </source>
</evidence>
<dbReference type="GO" id="GO:0035091">
    <property type="term" value="F:phosphatidylinositol binding"/>
    <property type="evidence" value="ECO:0007669"/>
    <property type="project" value="InterPro"/>
</dbReference>
<accession>A0A8H3X1Q9</accession>
<dbReference type="GO" id="GO:0005794">
    <property type="term" value="C:Golgi apparatus"/>
    <property type="evidence" value="ECO:0007669"/>
    <property type="project" value="UniProtKB-SubCell"/>
</dbReference>
<dbReference type="GO" id="GO:0005829">
    <property type="term" value="C:cytosol"/>
    <property type="evidence" value="ECO:0007669"/>
    <property type="project" value="GOC"/>
</dbReference>
<comment type="similarity">
    <text evidence="7">Belongs to the CCR4/nocturin family.</text>
</comment>
<dbReference type="SUPFAM" id="SSF64268">
    <property type="entry name" value="PX domain"/>
    <property type="match status" value="1"/>
</dbReference>
<dbReference type="GO" id="GO:0042147">
    <property type="term" value="P:retrograde transport, endosome to Golgi"/>
    <property type="evidence" value="ECO:0007669"/>
    <property type="project" value="TreeGrafter"/>
</dbReference>
<keyword evidence="23" id="KW-0472">Membrane</keyword>
<keyword evidence="35" id="KW-1185">Reference proteome</keyword>
<dbReference type="AlphaFoldDB" id="A0A8H3X1Q9"/>
<feature type="compositionally biased region" description="Low complexity" evidence="32">
    <location>
        <begin position="1253"/>
        <end position="1264"/>
    </location>
</feature>
<proteinExistence type="inferred from homology"/>
<dbReference type="Gene3D" id="3.30.1520.10">
    <property type="entry name" value="Phox-like domain"/>
    <property type="match status" value="1"/>
</dbReference>
<dbReference type="InterPro" id="IPR015404">
    <property type="entry name" value="Vps5_C"/>
</dbReference>
<evidence type="ECO:0000256" key="22">
    <source>
        <dbReference type="ARBA" id="ARBA00023034"/>
    </source>
</evidence>
<keyword evidence="31" id="KW-0175">Coiled coil</keyword>
<evidence type="ECO:0000256" key="27">
    <source>
        <dbReference type="ARBA" id="ARBA00030493"/>
    </source>
</evidence>
<dbReference type="Pfam" id="PF13855">
    <property type="entry name" value="LRR_8"/>
    <property type="match status" value="1"/>
</dbReference>
<dbReference type="Pfam" id="PF00787">
    <property type="entry name" value="PX"/>
    <property type="match status" value="1"/>
</dbReference>
<keyword evidence="13" id="KW-0433">Leucine-rich repeat</keyword>
<keyword evidence="24" id="KW-0804">Transcription</keyword>
<dbReference type="GO" id="GO:0003723">
    <property type="term" value="F:RNA binding"/>
    <property type="evidence" value="ECO:0007669"/>
    <property type="project" value="UniProtKB-KW"/>
</dbReference>
<keyword evidence="25" id="KW-0539">Nucleus</keyword>
<evidence type="ECO:0000256" key="32">
    <source>
        <dbReference type="SAM" id="MobiDB-lite"/>
    </source>
</evidence>
<dbReference type="InterPro" id="IPR036871">
    <property type="entry name" value="PX_dom_sf"/>
</dbReference>
<comment type="cofactor">
    <cofactor evidence="2">
        <name>Mg(2+)</name>
        <dbReference type="ChEBI" id="CHEBI:18420"/>
    </cofactor>
</comment>
<dbReference type="FunFam" id="3.30.1520.10:FF:000013">
    <property type="entry name" value="Putative Sorting nexin 3"/>
    <property type="match status" value="1"/>
</dbReference>
<keyword evidence="17" id="KW-0378">Hydrolase</keyword>
<evidence type="ECO:0000256" key="21">
    <source>
        <dbReference type="ARBA" id="ARBA00023015"/>
    </source>
</evidence>
<dbReference type="EC" id="3.1.13.4" evidence="9"/>
<feature type="region of interest" description="Disordered" evidence="32">
    <location>
        <begin position="566"/>
        <end position="600"/>
    </location>
</feature>
<reference evidence="34 35" key="1">
    <citation type="journal article" date="2019" name="Environ. Microbiol.">
        <title>At the nexus of three kingdoms: the genome of the mycorrhizal fungus Gigaspora margarita provides insights into plant, endobacterial and fungal interactions.</title>
        <authorList>
            <person name="Venice F."/>
            <person name="Ghignone S."/>
            <person name="Salvioli di Fossalunga A."/>
            <person name="Amselem J."/>
            <person name="Novero M."/>
            <person name="Xianan X."/>
            <person name="Sedzielewska Toro K."/>
            <person name="Morin E."/>
            <person name="Lipzen A."/>
            <person name="Grigoriev I.V."/>
            <person name="Henrissat B."/>
            <person name="Martin F.M."/>
            <person name="Bonfante P."/>
        </authorList>
    </citation>
    <scope>NUCLEOTIDE SEQUENCE [LARGE SCALE GENOMIC DNA]</scope>
    <source>
        <strain evidence="34 35">BEG34</strain>
    </source>
</reference>
<dbReference type="FunFam" id="1.20.1270.60:FF:000022">
    <property type="entry name" value="Sorting nexin 3 protein"/>
    <property type="match status" value="1"/>
</dbReference>
<feature type="region of interest" description="Disordered" evidence="32">
    <location>
        <begin position="1243"/>
        <end position="1276"/>
    </location>
</feature>
<dbReference type="SUPFAM" id="SSF56219">
    <property type="entry name" value="DNase I-like"/>
    <property type="match status" value="1"/>
</dbReference>
<dbReference type="GO" id="GO:0005634">
    <property type="term" value="C:nucleus"/>
    <property type="evidence" value="ECO:0007669"/>
    <property type="project" value="UniProtKB-SubCell"/>
</dbReference>
<evidence type="ECO:0000256" key="15">
    <source>
        <dbReference type="ARBA" id="ARBA00022723"/>
    </source>
</evidence>
<comment type="catalytic activity">
    <reaction evidence="1">
        <text>Exonucleolytic cleavage of poly(A) to 5'-AMP.</text>
        <dbReference type="EC" id="3.1.13.4"/>
    </reaction>
</comment>
<dbReference type="EMBL" id="WTPW01002160">
    <property type="protein sequence ID" value="KAF0394559.1"/>
    <property type="molecule type" value="Genomic_DNA"/>
</dbReference>
<comment type="caution">
    <text evidence="34">The sequence shown here is derived from an EMBL/GenBank/DDBJ whole genome shotgun (WGS) entry which is preliminary data.</text>
</comment>
<dbReference type="InterPro" id="IPR027267">
    <property type="entry name" value="AH/BAR_dom_sf"/>
</dbReference>
<dbReference type="InterPro" id="IPR001611">
    <property type="entry name" value="Leu-rich_rpt"/>
</dbReference>
<feature type="coiled-coil region" evidence="31">
    <location>
        <begin position="370"/>
        <end position="409"/>
    </location>
</feature>
<dbReference type="OrthoDB" id="428734at2759"/>
<dbReference type="GO" id="GO:0045053">
    <property type="term" value="P:protein retention in Golgi apparatus"/>
    <property type="evidence" value="ECO:0007669"/>
    <property type="project" value="TreeGrafter"/>
</dbReference>
<evidence type="ECO:0000313" key="34">
    <source>
        <dbReference type="EMBL" id="KAF0394559.1"/>
    </source>
</evidence>
<evidence type="ECO:0000256" key="20">
    <source>
        <dbReference type="ARBA" id="ARBA00022927"/>
    </source>
</evidence>
<evidence type="ECO:0000256" key="6">
    <source>
        <dbReference type="ARBA" id="ARBA00004555"/>
    </source>
</evidence>
<dbReference type="FunFam" id="3.80.10.10:FF:000447">
    <property type="entry name" value="Glucose-repressible alcohol dehydrogenase transcriptional effector"/>
    <property type="match status" value="1"/>
</dbReference>
<evidence type="ECO:0000256" key="12">
    <source>
        <dbReference type="ARBA" id="ARBA00022553"/>
    </source>
</evidence>
<evidence type="ECO:0000256" key="8">
    <source>
        <dbReference type="ARBA" id="ARBA00010883"/>
    </source>
</evidence>
<dbReference type="GO" id="GO:0005768">
    <property type="term" value="C:endosome"/>
    <property type="evidence" value="ECO:0007669"/>
    <property type="project" value="TreeGrafter"/>
</dbReference>
<dbReference type="FunFam" id="3.60.10.10:FF:000037">
    <property type="entry name" value="Glucose-repressible alcohol dehydrogenase transcriptional effector"/>
    <property type="match status" value="1"/>
</dbReference>
<dbReference type="Pfam" id="PF03372">
    <property type="entry name" value="Exo_endo_phos"/>
    <property type="match status" value="1"/>
</dbReference>
<keyword evidence="10" id="KW-0813">Transport</keyword>
<feature type="region of interest" description="Disordered" evidence="32">
    <location>
        <begin position="722"/>
        <end position="748"/>
    </location>
</feature>
<dbReference type="Gene3D" id="3.80.10.10">
    <property type="entry name" value="Ribonuclease Inhibitor"/>
    <property type="match status" value="1"/>
</dbReference>
<keyword evidence="18" id="KW-0460">Magnesium</keyword>
<evidence type="ECO:0000256" key="9">
    <source>
        <dbReference type="ARBA" id="ARBA00012161"/>
    </source>
</evidence>
<dbReference type="PANTHER" id="PTHR10555:SF170">
    <property type="entry name" value="FI18122P1"/>
    <property type="match status" value="1"/>
</dbReference>
<dbReference type="InterPro" id="IPR001683">
    <property type="entry name" value="PX_dom"/>
</dbReference>
<keyword evidence="16" id="KW-0677">Repeat</keyword>
<dbReference type="SUPFAM" id="SSF52058">
    <property type="entry name" value="L domain-like"/>
    <property type="match status" value="1"/>
</dbReference>
<dbReference type="PANTHER" id="PTHR10555">
    <property type="entry name" value="SORTING NEXIN"/>
    <property type="match status" value="1"/>
</dbReference>
<dbReference type="Pfam" id="PF09325">
    <property type="entry name" value="Vps5"/>
    <property type="match status" value="1"/>
</dbReference>
<evidence type="ECO:0000256" key="19">
    <source>
        <dbReference type="ARBA" id="ARBA00022884"/>
    </source>
</evidence>
<evidence type="ECO:0000256" key="1">
    <source>
        <dbReference type="ARBA" id="ARBA00001663"/>
    </source>
</evidence>
<dbReference type="SMART" id="SM00312">
    <property type="entry name" value="PX"/>
    <property type="match status" value="1"/>
</dbReference>
<keyword evidence="14" id="KW-0540">Nuclease</keyword>
<keyword evidence="11" id="KW-0963">Cytoplasm</keyword>
<keyword evidence="12" id="KW-0597">Phosphoprotein</keyword>
<evidence type="ECO:0000256" key="31">
    <source>
        <dbReference type="SAM" id="Coils"/>
    </source>
</evidence>
<dbReference type="GO" id="GO:0046872">
    <property type="term" value="F:metal ion binding"/>
    <property type="evidence" value="ECO:0007669"/>
    <property type="project" value="UniProtKB-KW"/>
</dbReference>
<evidence type="ECO:0000256" key="2">
    <source>
        <dbReference type="ARBA" id="ARBA00001946"/>
    </source>
</evidence>
<dbReference type="CDD" id="cd09097">
    <property type="entry name" value="Deadenylase_CCR4"/>
    <property type="match status" value="1"/>
</dbReference>
<evidence type="ECO:0000259" key="33">
    <source>
        <dbReference type="PROSITE" id="PS50195"/>
    </source>
</evidence>
<evidence type="ECO:0000256" key="13">
    <source>
        <dbReference type="ARBA" id="ARBA00022614"/>
    </source>
</evidence>